<comment type="caution">
    <text evidence="2">The sequence shown here is derived from an EMBL/GenBank/DDBJ whole genome shotgun (WGS) entry which is preliminary data.</text>
</comment>
<protein>
    <submittedName>
        <fullName evidence="3">Aminoglycoside phosphotransferase family protein</fullName>
    </submittedName>
    <submittedName>
        <fullName evidence="2">Phosphotransferase enzyme family protein</fullName>
    </submittedName>
</protein>
<proteinExistence type="predicted"/>
<dbReference type="Gene3D" id="3.90.1200.10">
    <property type="match status" value="1"/>
</dbReference>
<keyword evidence="4" id="KW-1185">Reference proteome</keyword>
<dbReference type="GO" id="GO:0016740">
    <property type="term" value="F:transferase activity"/>
    <property type="evidence" value="ECO:0007669"/>
    <property type="project" value="UniProtKB-KW"/>
</dbReference>
<keyword evidence="2" id="KW-0808">Transferase</keyword>
<evidence type="ECO:0000313" key="2">
    <source>
        <dbReference type="EMBL" id="KRG17519.1"/>
    </source>
</evidence>
<reference evidence="2" key="1">
    <citation type="submission" date="2015-09" db="EMBL/GenBank/DDBJ databases">
        <title>Draft Genome Sequences of Two Novel Amoeba-resistant Intranuclear Bacteria, Candidatus Berkiella cookevillensis and Candidatus Berkiella aquae.</title>
        <authorList>
            <person name="Mehari Y.T."/>
            <person name="Arivett B.A."/>
            <person name="Farone A.L."/>
            <person name="Gunderson J.H."/>
            <person name="Farone M.B."/>
        </authorList>
    </citation>
    <scope>NUCLEOTIDE SEQUENCE [LARGE SCALE GENOMIC DNA]</scope>
    <source>
        <strain evidence="2">CC99</strain>
    </source>
</reference>
<dbReference type="Pfam" id="PF01636">
    <property type="entry name" value="APH"/>
    <property type="match status" value="1"/>
</dbReference>
<accession>A0A0Q9Y9S9</accession>
<dbReference type="STRING" id="437022.CC99x_02263"/>
<name>A0A0Q9Y9S9_9GAMM</name>
<organism evidence="2">
    <name type="scientific">Candidatus Berkiella cookevillensis</name>
    <dbReference type="NCBI Taxonomy" id="437022"/>
    <lineage>
        <taxon>Bacteria</taxon>
        <taxon>Pseudomonadati</taxon>
        <taxon>Pseudomonadota</taxon>
        <taxon>Gammaproteobacteria</taxon>
        <taxon>Candidatus Berkiellales</taxon>
        <taxon>Candidatus Berkiellaceae</taxon>
        <taxon>Candidatus Berkiella</taxon>
    </lineage>
</organism>
<dbReference type="PATRIC" id="fig|1590042.3.peg.2317"/>
<dbReference type="InterPro" id="IPR011009">
    <property type="entry name" value="Kinase-like_dom_sf"/>
</dbReference>
<dbReference type="InterPro" id="IPR002575">
    <property type="entry name" value="Aminoglycoside_PTrfase"/>
</dbReference>
<reference evidence="3" key="2">
    <citation type="journal article" date="2016" name="Genome Announc.">
        <title>Draft Genome Sequences of Two Novel Amoeba-Resistant Intranuclear Bacteria, 'Candidatus Berkiella cookevillensis' and 'Candidatus Berkiella aquae'.</title>
        <authorList>
            <person name="Mehari Y.T."/>
            <person name="Arivett B.A."/>
            <person name="Farone A.L."/>
            <person name="Gunderson J.H."/>
            <person name="Farone M.B."/>
        </authorList>
    </citation>
    <scope>NUCLEOTIDE SEQUENCE</scope>
    <source>
        <strain evidence="3">CC99</strain>
    </source>
</reference>
<dbReference type="AlphaFoldDB" id="A0A0Q9Y9S9"/>
<dbReference type="SUPFAM" id="SSF56112">
    <property type="entry name" value="Protein kinase-like (PK-like)"/>
    <property type="match status" value="1"/>
</dbReference>
<evidence type="ECO:0000313" key="4">
    <source>
        <dbReference type="Proteomes" id="UP000051494"/>
    </source>
</evidence>
<sequence>MALVLNNEVHRESGYWTKQVHQFLHFLREQGFTQAPEPLGFDEQGREIVSFVKGQTCDYPLSDEVASLEALVSAAKLLRTYHNVSQSFLNEITTTNQTWMLSCRDPQEVICHSDFAPYNICFEGKQAVGIIDFETAHPGPRVWDIVYALYRFAPFSNPKNIESFGGIEDQILRAYLFCNAYGLNEESRIGLVDLMLERLQALLSFLMQSAREGNKKYVLNMQAGHHLTYLADIEYITLHKLRIEKGLIKI</sequence>
<evidence type="ECO:0000313" key="3">
    <source>
        <dbReference type="EMBL" id="MCS5707983.1"/>
    </source>
</evidence>
<dbReference type="EMBL" id="LKHV02000001">
    <property type="protein sequence ID" value="MCS5707983.1"/>
    <property type="molecule type" value="Genomic_DNA"/>
</dbReference>
<dbReference type="EMBL" id="LKHV01000015">
    <property type="protein sequence ID" value="KRG17519.1"/>
    <property type="molecule type" value="Genomic_DNA"/>
</dbReference>
<gene>
    <name evidence="3" type="ORF">CC99x_003605</name>
    <name evidence="2" type="ORF">CC99x_02263</name>
</gene>
<dbReference type="OrthoDB" id="236897at2"/>
<reference evidence="3" key="3">
    <citation type="submission" date="2021-06" db="EMBL/GenBank/DDBJ databases">
        <title>Genomic Description and Analysis of Intracellular Bacteria, Candidatus Berkiella cookevillensis and Candidatus Berkiella aquae.</title>
        <authorList>
            <person name="Kidane D.T."/>
            <person name="Mehari Y.T."/>
            <person name="Rice F.C."/>
            <person name="Arivett B.A."/>
            <person name="Farone A.L."/>
            <person name="Berk S.G."/>
            <person name="Farone M.B."/>
        </authorList>
    </citation>
    <scope>NUCLEOTIDE SEQUENCE</scope>
    <source>
        <strain evidence="3">CC99</strain>
    </source>
</reference>
<feature type="domain" description="Aminoglycoside phosphotransferase" evidence="1">
    <location>
        <begin position="96"/>
        <end position="152"/>
    </location>
</feature>
<evidence type="ECO:0000259" key="1">
    <source>
        <dbReference type="Pfam" id="PF01636"/>
    </source>
</evidence>
<dbReference type="RefSeq" id="WP_057625360.1">
    <property type="nucleotide sequence ID" value="NZ_LKHV02000001.1"/>
</dbReference>
<dbReference type="Proteomes" id="UP000051494">
    <property type="component" value="Unassembled WGS sequence"/>
</dbReference>